<dbReference type="SUPFAM" id="SSF56752">
    <property type="entry name" value="D-aminoacid aminotransferase-like PLP-dependent enzymes"/>
    <property type="match status" value="1"/>
</dbReference>
<organism evidence="4 5">
    <name type="scientific">Thalassoglobus polymorphus</name>
    <dbReference type="NCBI Taxonomy" id="2527994"/>
    <lineage>
        <taxon>Bacteria</taxon>
        <taxon>Pseudomonadati</taxon>
        <taxon>Planctomycetota</taxon>
        <taxon>Planctomycetia</taxon>
        <taxon>Planctomycetales</taxon>
        <taxon>Planctomycetaceae</taxon>
        <taxon>Thalassoglobus</taxon>
    </lineage>
</organism>
<dbReference type="Gene3D" id="3.20.10.10">
    <property type="entry name" value="D-amino Acid Aminotransferase, subunit A, domain 2"/>
    <property type="match status" value="1"/>
</dbReference>
<comment type="cofactor">
    <cofactor evidence="1">
        <name>pyridoxal 5'-phosphate</name>
        <dbReference type="ChEBI" id="CHEBI:597326"/>
    </cofactor>
</comment>
<dbReference type="FunFam" id="3.20.10.10:FF:000002">
    <property type="entry name" value="D-alanine aminotransferase"/>
    <property type="match status" value="1"/>
</dbReference>
<dbReference type="AlphaFoldDB" id="A0A517QUB4"/>
<evidence type="ECO:0000313" key="4">
    <source>
        <dbReference type="EMBL" id="QDT35236.1"/>
    </source>
</evidence>
<dbReference type="InterPro" id="IPR043132">
    <property type="entry name" value="BCAT-like_C"/>
</dbReference>
<keyword evidence="4" id="KW-0032">Aminotransferase</keyword>
<dbReference type="Pfam" id="PF01063">
    <property type="entry name" value="Aminotran_4"/>
    <property type="match status" value="1"/>
</dbReference>
<dbReference type="GO" id="GO:0005829">
    <property type="term" value="C:cytosol"/>
    <property type="evidence" value="ECO:0007669"/>
    <property type="project" value="TreeGrafter"/>
</dbReference>
<evidence type="ECO:0000256" key="2">
    <source>
        <dbReference type="ARBA" id="ARBA00009320"/>
    </source>
</evidence>
<keyword evidence="4" id="KW-0808">Transferase</keyword>
<proteinExistence type="inferred from homology"/>
<dbReference type="CDD" id="cd01558">
    <property type="entry name" value="D-AAT_like"/>
    <property type="match status" value="1"/>
</dbReference>
<dbReference type="EC" id="2.6.1.21" evidence="4"/>
<reference evidence="4 5" key="1">
    <citation type="submission" date="2019-02" db="EMBL/GenBank/DDBJ databases">
        <title>Deep-cultivation of Planctomycetes and their phenomic and genomic characterization uncovers novel biology.</title>
        <authorList>
            <person name="Wiegand S."/>
            <person name="Jogler M."/>
            <person name="Boedeker C."/>
            <person name="Pinto D."/>
            <person name="Vollmers J."/>
            <person name="Rivas-Marin E."/>
            <person name="Kohn T."/>
            <person name="Peeters S.H."/>
            <person name="Heuer A."/>
            <person name="Rast P."/>
            <person name="Oberbeckmann S."/>
            <person name="Bunk B."/>
            <person name="Jeske O."/>
            <person name="Meyerdierks A."/>
            <person name="Storesund J.E."/>
            <person name="Kallscheuer N."/>
            <person name="Luecker S."/>
            <person name="Lage O.M."/>
            <person name="Pohl T."/>
            <person name="Merkel B.J."/>
            <person name="Hornburger P."/>
            <person name="Mueller R.-W."/>
            <person name="Bruemmer F."/>
            <person name="Labrenz M."/>
            <person name="Spormann A.M."/>
            <person name="Op den Camp H."/>
            <person name="Overmann J."/>
            <person name="Amann R."/>
            <person name="Jetten M.S.M."/>
            <person name="Mascher T."/>
            <person name="Medema M.H."/>
            <person name="Devos D.P."/>
            <person name="Kaster A.-K."/>
            <person name="Ovreas L."/>
            <person name="Rohde M."/>
            <person name="Galperin M.Y."/>
            <person name="Jogler C."/>
        </authorList>
    </citation>
    <scope>NUCLEOTIDE SEQUENCE [LARGE SCALE GENOMIC DNA]</scope>
    <source>
        <strain evidence="4 5">Mal48</strain>
    </source>
</reference>
<evidence type="ECO:0000256" key="1">
    <source>
        <dbReference type="ARBA" id="ARBA00001933"/>
    </source>
</evidence>
<evidence type="ECO:0000256" key="3">
    <source>
        <dbReference type="ARBA" id="ARBA00022898"/>
    </source>
</evidence>
<dbReference type="RefSeq" id="WP_145204477.1">
    <property type="nucleotide sequence ID" value="NZ_CP036267.1"/>
</dbReference>
<dbReference type="GO" id="GO:0008652">
    <property type="term" value="P:amino acid biosynthetic process"/>
    <property type="evidence" value="ECO:0007669"/>
    <property type="project" value="UniProtKB-ARBA"/>
</dbReference>
<dbReference type="InterPro" id="IPR050571">
    <property type="entry name" value="Class-IV_PLP-Dep_Aminotrnsfr"/>
</dbReference>
<accession>A0A517QUB4</accession>
<dbReference type="Gene3D" id="3.30.470.10">
    <property type="match status" value="1"/>
</dbReference>
<dbReference type="InterPro" id="IPR036038">
    <property type="entry name" value="Aminotransferase-like"/>
</dbReference>
<evidence type="ECO:0000313" key="5">
    <source>
        <dbReference type="Proteomes" id="UP000315724"/>
    </source>
</evidence>
<dbReference type="KEGG" id="tpol:Mal48_45120"/>
<name>A0A517QUB4_9PLAN</name>
<keyword evidence="3" id="KW-0663">Pyridoxal phosphate</keyword>
<dbReference type="Proteomes" id="UP000315724">
    <property type="component" value="Chromosome"/>
</dbReference>
<protein>
    <submittedName>
        <fullName evidence="4">D-alanine aminotransferase</fullName>
        <ecNumber evidence="4">2.6.1.21</ecNumber>
    </submittedName>
</protein>
<dbReference type="PANTHER" id="PTHR42743">
    <property type="entry name" value="AMINO-ACID AMINOTRANSFERASE"/>
    <property type="match status" value="1"/>
</dbReference>
<dbReference type="GO" id="GO:0047810">
    <property type="term" value="F:D-alanine-2-oxoglutarate aminotransferase activity"/>
    <property type="evidence" value="ECO:0007669"/>
    <property type="project" value="UniProtKB-EC"/>
</dbReference>
<dbReference type="EMBL" id="CP036267">
    <property type="protein sequence ID" value="QDT35236.1"/>
    <property type="molecule type" value="Genomic_DNA"/>
</dbReference>
<gene>
    <name evidence="4" type="primary">dat</name>
    <name evidence="4" type="ORF">Mal48_45120</name>
</gene>
<dbReference type="PANTHER" id="PTHR42743:SF10">
    <property type="entry name" value="D-ALANINE AMINOTRANSFERASE"/>
    <property type="match status" value="1"/>
</dbReference>
<dbReference type="InterPro" id="IPR001544">
    <property type="entry name" value="Aminotrans_IV"/>
</dbReference>
<dbReference type="InterPro" id="IPR043131">
    <property type="entry name" value="BCAT-like_N"/>
</dbReference>
<sequence length="295" mass="32898">MYDPDVSQMFDQVPLANWNGTQMPLSEAKVSVLDRAFLFGDAIYEVLRVYGGKPFLFDDHIARLKRNFEKLQLPADADIIAQRVRETVAASDVTEGTVYIQVTRGVAPRIHRYPTTPPTPSELIYVAHFKDPYQELRKVGARVIILEDLRWKRCDIKSVNLLANCMAAQTAYEAGCPEALLVDGEDRLIEGSRTSLFGVRDGRILTAPLGQNILPGITRKLLIQLAGECNVEISEATIHRDDLPKLDELFITGTTTEILPITQVEDQTIGDGTVGPVVSQLITAYARTIERFRQS</sequence>
<dbReference type="OrthoDB" id="9805628at2"/>
<comment type="similarity">
    <text evidence="2">Belongs to the class-IV pyridoxal-phosphate-dependent aminotransferase family.</text>
</comment>
<dbReference type="GO" id="GO:0046394">
    <property type="term" value="P:carboxylic acid biosynthetic process"/>
    <property type="evidence" value="ECO:0007669"/>
    <property type="project" value="UniProtKB-ARBA"/>
</dbReference>
<keyword evidence="5" id="KW-1185">Reference proteome</keyword>